<evidence type="ECO:0000256" key="6">
    <source>
        <dbReference type="ARBA" id="ARBA00022989"/>
    </source>
</evidence>
<comment type="function">
    <text evidence="8">Involved in peptidoglycan biosynthesis. Transports lipid-linked peptidoglycan precursors from the inner to the outer leaflet of the cytoplasmic membrane.</text>
</comment>
<comment type="pathway">
    <text evidence="8">Cell wall biogenesis; peptidoglycan biosynthesis.</text>
</comment>
<feature type="transmembrane region" description="Helical" evidence="8">
    <location>
        <begin position="405"/>
        <end position="429"/>
    </location>
</feature>
<dbReference type="InterPro" id="IPR004268">
    <property type="entry name" value="MurJ"/>
</dbReference>
<evidence type="ECO:0000313" key="10">
    <source>
        <dbReference type="Proteomes" id="UP000178710"/>
    </source>
</evidence>
<dbReference type="InterPro" id="IPR051050">
    <property type="entry name" value="Lipid_II_flippase_MurJ/MviN"/>
</dbReference>
<comment type="similarity">
    <text evidence="8">Belongs to the MurJ/MviN family.</text>
</comment>
<evidence type="ECO:0000256" key="4">
    <source>
        <dbReference type="ARBA" id="ARBA00022960"/>
    </source>
</evidence>
<keyword evidence="8" id="KW-0813">Transport</keyword>
<gene>
    <name evidence="8" type="primary">murJ</name>
    <name evidence="9" type="ORF">A3C12_00185</name>
</gene>
<feature type="transmembrane region" description="Helical" evidence="8">
    <location>
        <begin position="326"/>
        <end position="355"/>
    </location>
</feature>
<dbReference type="Proteomes" id="UP000178710">
    <property type="component" value="Unassembled WGS sequence"/>
</dbReference>
<comment type="subcellular location">
    <subcellularLocation>
        <location evidence="1 8">Cell membrane</location>
        <topology evidence="1 8">Multi-pass membrane protein</topology>
    </subcellularLocation>
</comment>
<keyword evidence="4 8" id="KW-0133">Cell shape</keyword>
<keyword evidence="6 8" id="KW-1133">Transmembrane helix</keyword>
<keyword evidence="3 8" id="KW-0812">Transmembrane</keyword>
<dbReference type="HAMAP" id="MF_02078">
    <property type="entry name" value="MurJ_MviN"/>
    <property type="match status" value="1"/>
</dbReference>
<dbReference type="GO" id="GO:0008360">
    <property type="term" value="P:regulation of cell shape"/>
    <property type="evidence" value="ECO:0007669"/>
    <property type="project" value="UniProtKB-KW"/>
</dbReference>
<evidence type="ECO:0000256" key="3">
    <source>
        <dbReference type="ARBA" id="ARBA00022692"/>
    </source>
</evidence>
<dbReference type="PANTHER" id="PTHR47019">
    <property type="entry name" value="LIPID II FLIPPASE MURJ"/>
    <property type="match status" value="1"/>
</dbReference>
<dbReference type="UniPathway" id="UPA00219"/>
<accession>A0A1G2KPI3</accession>
<sequence>MSARAANSSLIPKSDFPQMALKLFHKGIPSIHGAALLIGGAGLLSRLLGMLRDRMLAGQFGASRTLDVYYASFQIPDFLFTIFLLGAASAAIIPLFVQYSASDPMRARRFIGGLLLLFAVAAVLVSGIVIIFAPFLARFIAPGFSLADKALLIYMTRIMMLSPILLGLSSILSAVMQANRQFFVFALTSVLYNLGIIAGILLFVPMFGPLGLALGVILGAFMHFLVQVPALWQIGFFPILSLRQGFADIRFIMKLSLPRVFAITAQQIMMIILVSLGSLLAAGSITIFQFANNLRYLPIGIIGVSYAIAVFPKLTEAALEKSHEQFFANLVSTIETILFWVAPIAAMTIVLRALLVRLALGVHQFSWSDTRLTAAVLAIFAIAMVSESLTPVFIRAFYAVGNTRLPFIVSLCSVGFVVVSAPLLVSLFTSGRASGHLIASILKIGDLSAAGVLGLAIAFVLGSLIDTTLLGLALVFELRKYFGKEFRNGFLLASARTILATIAAAGFGYGILYIVASHISLSTFIGVLSQTVIVVVSAGAFYVALTYLMGGEEAISVWTAIRQRAFRLGTLPAEIDEDRDNIPV</sequence>
<evidence type="ECO:0000256" key="8">
    <source>
        <dbReference type="HAMAP-Rule" id="MF_02078"/>
    </source>
</evidence>
<feature type="transmembrane region" description="Helical" evidence="8">
    <location>
        <begin position="449"/>
        <end position="476"/>
    </location>
</feature>
<feature type="transmembrane region" description="Helical" evidence="8">
    <location>
        <begin position="375"/>
        <end position="398"/>
    </location>
</feature>
<dbReference type="EMBL" id="MHQK01000030">
    <property type="protein sequence ID" value="OHA01318.1"/>
    <property type="molecule type" value="Genomic_DNA"/>
</dbReference>
<comment type="caution">
    <text evidence="9">The sequence shown here is derived from an EMBL/GenBank/DDBJ whole genome shotgun (WGS) entry which is preliminary data.</text>
</comment>
<keyword evidence="2 8" id="KW-1003">Cell membrane</keyword>
<name>A0A1G2KPI3_9BACT</name>
<keyword evidence="5 8" id="KW-0573">Peptidoglycan synthesis</keyword>
<dbReference type="Pfam" id="PF03023">
    <property type="entry name" value="MurJ"/>
    <property type="match status" value="1"/>
</dbReference>
<keyword evidence="7 8" id="KW-0472">Membrane</keyword>
<evidence type="ECO:0000256" key="2">
    <source>
        <dbReference type="ARBA" id="ARBA00022475"/>
    </source>
</evidence>
<protein>
    <recommendedName>
        <fullName evidence="8">Probable lipid II flippase MurJ</fullName>
    </recommendedName>
</protein>
<feature type="transmembrane region" description="Helical" evidence="8">
    <location>
        <begin position="210"/>
        <end position="240"/>
    </location>
</feature>
<evidence type="ECO:0000313" key="9">
    <source>
        <dbReference type="EMBL" id="OHA01318.1"/>
    </source>
</evidence>
<dbReference type="GO" id="GO:0071555">
    <property type="term" value="P:cell wall organization"/>
    <property type="evidence" value="ECO:0007669"/>
    <property type="project" value="UniProtKB-KW"/>
</dbReference>
<dbReference type="CDD" id="cd13123">
    <property type="entry name" value="MATE_MurJ_like"/>
    <property type="match status" value="1"/>
</dbReference>
<dbReference type="AlphaFoldDB" id="A0A1G2KPI3"/>
<feature type="transmembrane region" description="Helical" evidence="8">
    <location>
        <begin position="78"/>
        <end position="99"/>
    </location>
</feature>
<organism evidence="9 10">
    <name type="scientific">Candidatus Sungbacteria bacterium RIFCSPHIGHO2_02_FULL_49_20</name>
    <dbReference type="NCBI Taxonomy" id="1802272"/>
    <lineage>
        <taxon>Bacteria</taxon>
        <taxon>Candidatus Sungiibacteriota</taxon>
    </lineage>
</organism>
<reference evidence="9 10" key="1">
    <citation type="journal article" date="2016" name="Nat. Commun.">
        <title>Thousands of microbial genomes shed light on interconnected biogeochemical processes in an aquifer system.</title>
        <authorList>
            <person name="Anantharaman K."/>
            <person name="Brown C.T."/>
            <person name="Hug L.A."/>
            <person name="Sharon I."/>
            <person name="Castelle C.J."/>
            <person name="Probst A.J."/>
            <person name="Thomas B.C."/>
            <person name="Singh A."/>
            <person name="Wilkins M.J."/>
            <person name="Karaoz U."/>
            <person name="Brodie E.L."/>
            <person name="Williams K.H."/>
            <person name="Hubbard S.S."/>
            <person name="Banfield J.F."/>
        </authorList>
    </citation>
    <scope>NUCLEOTIDE SEQUENCE [LARGE SCALE GENOMIC DNA]</scope>
</reference>
<evidence type="ECO:0000256" key="5">
    <source>
        <dbReference type="ARBA" id="ARBA00022984"/>
    </source>
</evidence>
<keyword evidence="8" id="KW-0961">Cell wall biogenesis/degradation</keyword>
<feature type="transmembrane region" description="Helical" evidence="8">
    <location>
        <begin position="28"/>
        <end position="48"/>
    </location>
</feature>
<dbReference type="GO" id="GO:0009252">
    <property type="term" value="P:peptidoglycan biosynthetic process"/>
    <property type="evidence" value="ECO:0007669"/>
    <property type="project" value="UniProtKB-UniRule"/>
</dbReference>
<dbReference type="PRINTS" id="PR01806">
    <property type="entry name" value="VIRFACTRMVIN"/>
</dbReference>
<dbReference type="GO" id="GO:0005886">
    <property type="term" value="C:plasma membrane"/>
    <property type="evidence" value="ECO:0007669"/>
    <property type="project" value="UniProtKB-SubCell"/>
</dbReference>
<dbReference type="PANTHER" id="PTHR47019:SF1">
    <property type="entry name" value="LIPID II FLIPPASE MURJ"/>
    <property type="match status" value="1"/>
</dbReference>
<proteinExistence type="inferred from homology"/>
<evidence type="ECO:0000256" key="1">
    <source>
        <dbReference type="ARBA" id="ARBA00004651"/>
    </source>
</evidence>
<feature type="transmembrane region" description="Helical" evidence="8">
    <location>
        <begin position="152"/>
        <end position="175"/>
    </location>
</feature>
<feature type="transmembrane region" description="Helical" evidence="8">
    <location>
        <begin position="296"/>
        <end position="314"/>
    </location>
</feature>
<evidence type="ECO:0000256" key="7">
    <source>
        <dbReference type="ARBA" id="ARBA00023136"/>
    </source>
</evidence>
<feature type="transmembrane region" description="Helical" evidence="8">
    <location>
        <begin position="260"/>
        <end position="290"/>
    </location>
</feature>
<dbReference type="GO" id="GO:0015648">
    <property type="term" value="F:lipid-linked peptidoglycan transporter activity"/>
    <property type="evidence" value="ECO:0007669"/>
    <property type="project" value="UniProtKB-UniRule"/>
</dbReference>
<dbReference type="GO" id="GO:0034204">
    <property type="term" value="P:lipid translocation"/>
    <property type="evidence" value="ECO:0007669"/>
    <property type="project" value="TreeGrafter"/>
</dbReference>
<feature type="transmembrane region" description="Helical" evidence="8">
    <location>
        <begin position="182"/>
        <end position="204"/>
    </location>
</feature>
<feature type="transmembrane region" description="Helical" evidence="8">
    <location>
        <begin position="522"/>
        <end position="545"/>
    </location>
</feature>
<feature type="transmembrane region" description="Helical" evidence="8">
    <location>
        <begin position="111"/>
        <end position="140"/>
    </location>
</feature>
<feature type="transmembrane region" description="Helical" evidence="8">
    <location>
        <begin position="497"/>
        <end position="516"/>
    </location>
</feature>